<proteinExistence type="predicted"/>
<gene>
    <name evidence="1" type="ORF">ONZ43_g1092</name>
</gene>
<accession>A0ACC2J6K3</accession>
<name>A0ACC2J6K3_9PEZI</name>
<evidence type="ECO:0000313" key="2">
    <source>
        <dbReference type="Proteomes" id="UP001153334"/>
    </source>
</evidence>
<reference evidence="1" key="1">
    <citation type="submission" date="2022-11" db="EMBL/GenBank/DDBJ databases">
        <title>Genome Sequence of Nemania bipapillata.</title>
        <authorList>
            <person name="Buettner E."/>
        </authorList>
    </citation>
    <scope>NUCLEOTIDE SEQUENCE</scope>
    <source>
        <strain evidence="1">CP14</strain>
    </source>
</reference>
<sequence length="1622" mass="178845">MKDLPWLGDYRLMPDVVFPAAGYIAIATEAAAQVHRKFKYGVIIAGYSLRGVKIKTKLCIPEDEYGVELMTSLELDNNWFENCTGLVKIEISEFPEKGKLTAHGEPSELVDAHAWYKKLAAAGLRYGSTFKPLSNIRHDKRQFTATAELNLNSTSGSVNGGESIYAMHPASLDGAIQLGLIACYGRHIGEAGRGFVPVQIRQVSVYNGPNEGCGMAFACGQRQGLRTAQLSAQVHDMSGAMLLSIDGLRCLDYDLKSKSLDRIGSSPFTRLVWRPDIRSLTNRQCRKLFPPPIDNVERSPILSIIDRLANMIVYDIYDKFRSNTQFAPTGDIGHFLEWIKRRVRNDNTDHMNEARQLSAQSRSQAIHDIIRQAPDVMEIHIMQLLYRNMADILHQRRTALDLLIQENLLTPFYKSGLLMTSIYPQLYRILDILGHSNPNRRILEIGAGTGGATRIAMRALSSGNGMKSYRDYTFTDISSGFLSEAQNSLSEFPDINYAVLNVEEDPEQQGFEPIYDLIIACQVLHATSNMANTLENCRKLLRPGGQLLMVETIQSPVVLSVILGSFTGYWYGIPDGRVDSPFMSLEKWDATLRDARFSGTDIILDDFLPPNNTTSVILTSKAPESDLEIGTMRPRLMNLFSGSGMIQLLHTASTPPTITNDLKKAFTQQKITTDVNPFTDALTRVRSGARVIVLLESKHMLLEEATKDLEILQHIIQAASTLIVITSCGLAKGLDPSGAVVVGLLRVLGNESPTCQFLSIDVDALDFHMDPDEVQDFVSNIVNRQLSLQEVDSRHTEDDGNTPQDREFVWQNGCMFVSRFVPDGGFYSKHGYEGQAPILEQMPIDKTRPVKAAFETPGMVSSMFFLENTETCQPLLSDYIDVAVHTIGLDWKDFEVWSGQLESTSLSSQYAGTVVAVGSGVKDLAVGDRVYGLGRGQFGDLNRVPARFANKMRSEDDPLQLATMPLIYATAIYAIEHIAQLRENKTVLVQSAAGSIGMALIQLARAKGAEVFAMGDDRVKTALHAAKLDFPDSHIISYNNAPSFHQALSLTRKGSFDVIVGIAQDELLHISLEALSALGRFVNIGRLGEQSARIISQELSLKSSYYCSVDPFDLLDSDPGLVEQLVRQVDDYFRCGLIGPVSSATVVGPANVSKMVSEMLENGQSNSVVVDFRSPASVVRMRASAPTARFDPQASYMITGGFGSLGLSILRWMADRGARHLVALSKRSPGDIPEAKKLIAEMATQGVDVQHIVCDIAEREQVARAVSKTLSIRPIKGIVQAAAWYIDLTFSKVPVSRWQESLTAKVRGTQNLHDATIAIPLDFFVMTTSLSLMYEITAQGVYSTANNYQDAFARYRRRLGLPASTISFGLIRDVGQTGTNPLIIETLERNKAITLSERQFLTLLEPTFLNNKTAVEVSSDGDMSPPQWSGRHEDPLSDANLVTCLDPAEMWSMRREEIEERPNGNALTPRWHKDLRLSLIMRAYWDLERRAASNPRQDANETGEKLTAARVRRDFDSAIRAGPSGRDQCVAFAVRVIASAVAQMLFIDAEDVDPGRSVANFGVDSLIAAELRVWLQQALAMNLAMIDLLAPDTTIRALAELATDGVLMNGNGAAANPDLSNV</sequence>
<protein>
    <submittedName>
        <fullName evidence="1">Uncharacterized protein</fullName>
    </submittedName>
</protein>
<dbReference type="Proteomes" id="UP001153334">
    <property type="component" value="Unassembled WGS sequence"/>
</dbReference>
<evidence type="ECO:0000313" key="1">
    <source>
        <dbReference type="EMBL" id="KAJ8122803.1"/>
    </source>
</evidence>
<comment type="caution">
    <text evidence="1">The sequence shown here is derived from an EMBL/GenBank/DDBJ whole genome shotgun (WGS) entry which is preliminary data.</text>
</comment>
<organism evidence="1 2">
    <name type="scientific">Nemania bipapillata</name>
    <dbReference type="NCBI Taxonomy" id="110536"/>
    <lineage>
        <taxon>Eukaryota</taxon>
        <taxon>Fungi</taxon>
        <taxon>Dikarya</taxon>
        <taxon>Ascomycota</taxon>
        <taxon>Pezizomycotina</taxon>
        <taxon>Sordariomycetes</taxon>
        <taxon>Xylariomycetidae</taxon>
        <taxon>Xylariales</taxon>
        <taxon>Xylariaceae</taxon>
        <taxon>Nemania</taxon>
    </lineage>
</organism>
<dbReference type="EMBL" id="JAPESX010000171">
    <property type="protein sequence ID" value="KAJ8122803.1"/>
    <property type="molecule type" value="Genomic_DNA"/>
</dbReference>
<keyword evidence="2" id="KW-1185">Reference proteome</keyword>